<dbReference type="EMBL" id="WNKQ01000004">
    <property type="protein sequence ID" value="KAF5851671.1"/>
    <property type="molecule type" value="Genomic_DNA"/>
</dbReference>
<comment type="caution">
    <text evidence="1">The sequence shown here is derived from an EMBL/GenBank/DDBJ whole genome shotgun (WGS) entry which is preliminary data.</text>
</comment>
<protein>
    <submittedName>
        <fullName evidence="1">Uncharacterized protein</fullName>
    </submittedName>
</protein>
<dbReference type="InterPro" id="IPR029058">
    <property type="entry name" value="AB_hydrolase_fold"/>
</dbReference>
<gene>
    <name evidence="1" type="ORF">GGP41_000412</name>
</gene>
<accession>A0A8H6DX41</accession>
<dbReference type="SUPFAM" id="SSF53474">
    <property type="entry name" value="alpha/beta-Hydrolases"/>
    <property type="match status" value="1"/>
</dbReference>
<evidence type="ECO:0000313" key="2">
    <source>
        <dbReference type="Proteomes" id="UP000624244"/>
    </source>
</evidence>
<organism evidence="1 2">
    <name type="scientific">Cochliobolus sativus</name>
    <name type="common">Common root rot and spot blotch fungus</name>
    <name type="synonym">Bipolaris sorokiniana</name>
    <dbReference type="NCBI Taxonomy" id="45130"/>
    <lineage>
        <taxon>Eukaryota</taxon>
        <taxon>Fungi</taxon>
        <taxon>Dikarya</taxon>
        <taxon>Ascomycota</taxon>
        <taxon>Pezizomycotina</taxon>
        <taxon>Dothideomycetes</taxon>
        <taxon>Pleosporomycetidae</taxon>
        <taxon>Pleosporales</taxon>
        <taxon>Pleosporineae</taxon>
        <taxon>Pleosporaceae</taxon>
        <taxon>Bipolaris</taxon>
    </lineage>
</organism>
<dbReference type="Proteomes" id="UP000624244">
    <property type="component" value="Unassembled WGS sequence"/>
</dbReference>
<dbReference type="Gene3D" id="3.40.50.1820">
    <property type="entry name" value="alpha/beta hydrolase"/>
    <property type="match status" value="1"/>
</dbReference>
<sequence length="182" mass="19660">MVGHNANEGALFTPFTLSSTAALEDLLRGLFENIPQSSIDYILDGLYPPVLDGSKGYTNNVQHGSPIIAESGFTYNTCHLSKAYGNNTYSYLFAVPPAIHTQDVAYTYYDGGATSGDPMGITNTIIAITLKEFTTSFAEMSIPVATSVEHFKTYSVDANVLELNVNGIKEVRDNNANAQCDL</sequence>
<proteinExistence type="predicted"/>
<name>A0A8H6DX41_COCSA</name>
<evidence type="ECO:0000313" key="1">
    <source>
        <dbReference type="EMBL" id="KAF5851671.1"/>
    </source>
</evidence>
<dbReference type="AlphaFoldDB" id="A0A8H6DX41"/>
<reference evidence="1" key="1">
    <citation type="submission" date="2019-11" db="EMBL/GenBank/DDBJ databases">
        <title>Bipolaris sorokiniana Genome sequencing.</title>
        <authorList>
            <person name="Wang H."/>
        </authorList>
    </citation>
    <scope>NUCLEOTIDE SEQUENCE</scope>
</reference>